<reference evidence="2 3" key="1">
    <citation type="journal article" date="2016" name="Nat. Commun.">
        <title>Extremotolerant tardigrade genome and improved radiotolerance of human cultured cells by tardigrade-unique protein.</title>
        <authorList>
            <person name="Hashimoto T."/>
            <person name="Horikawa D.D."/>
            <person name="Saito Y."/>
            <person name="Kuwahara H."/>
            <person name="Kozuka-Hata H."/>
            <person name="Shin-I T."/>
            <person name="Minakuchi Y."/>
            <person name="Ohishi K."/>
            <person name="Motoyama A."/>
            <person name="Aizu T."/>
            <person name="Enomoto A."/>
            <person name="Kondo K."/>
            <person name="Tanaka S."/>
            <person name="Hara Y."/>
            <person name="Koshikawa S."/>
            <person name="Sagara H."/>
            <person name="Miura T."/>
            <person name="Yokobori S."/>
            <person name="Miyagawa K."/>
            <person name="Suzuki Y."/>
            <person name="Kubo T."/>
            <person name="Oyama M."/>
            <person name="Kohara Y."/>
            <person name="Fujiyama A."/>
            <person name="Arakawa K."/>
            <person name="Katayama T."/>
            <person name="Toyoda A."/>
            <person name="Kunieda T."/>
        </authorList>
    </citation>
    <scope>NUCLEOTIDE SEQUENCE [LARGE SCALE GENOMIC DNA]</scope>
    <source>
        <strain evidence="2 3">YOKOZUNA-1</strain>
    </source>
</reference>
<organism evidence="2 3">
    <name type="scientific">Ramazzottius varieornatus</name>
    <name type="common">Water bear</name>
    <name type="synonym">Tardigrade</name>
    <dbReference type="NCBI Taxonomy" id="947166"/>
    <lineage>
        <taxon>Eukaryota</taxon>
        <taxon>Metazoa</taxon>
        <taxon>Ecdysozoa</taxon>
        <taxon>Tardigrada</taxon>
        <taxon>Eutardigrada</taxon>
        <taxon>Parachela</taxon>
        <taxon>Hypsibioidea</taxon>
        <taxon>Ramazzottiidae</taxon>
        <taxon>Ramazzottius</taxon>
    </lineage>
</organism>
<keyword evidence="3" id="KW-1185">Reference proteome</keyword>
<comment type="caution">
    <text evidence="2">The sequence shown here is derived from an EMBL/GenBank/DDBJ whole genome shotgun (WGS) entry which is preliminary data.</text>
</comment>
<feature type="region of interest" description="Disordered" evidence="1">
    <location>
        <begin position="1"/>
        <end position="49"/>
    </location>
</feature>
<dbReference type="AlphaFoldDB" id="A0A1D1UVD6"/>
<gene>
    <name evidence="2" type="primary">RvY_04498-1</name>
    <name evidence="2" type="synonym">RvY_04498.1</name>
    <name evidence="2" type="ORF">RvY_04498</name>
</gene>
<protein>
    <submittedName>
        <fullName evidence="2">Uncharacterized protein</fullName>
    </submittedName>
</protein>
<proteinExistence type="predicted"/>
<dbReference type="Proteomes" id="UP000186922">
    <property type="component" value="Unassembled WGS sequence"/>
</dbReference>
<evidence type="ECO:0000313" key="2">
    <source>
        <dbReference type="EMBL" id="GAU92415.1"/>
    </source>
</evidence>
<sequence length="74" mass="8344">MIEILLSLTPASPKGDSEEPRTRRTPFPNRFAPEQHGNPCPLNMSSIPKSYDPDQLRLLAVTNLNKFSPDDHFP</sequence>
<accession>A0A1D1UVD6</accession>
<evidence type="ECO:0000256" key="1">
    <source>
        <dbReference type="SAM" id="MobiDB-lite"/>
    </source>
</evidence>
<dbReference type="EMBL" id="BDGG01000002">
    <property type="protein sequence ID" value="GAU92415.1"/>
    <property type="molecule type" value="Genomic_DNA"/>
</dbReference>
<evidence type="ECO:0000313" key="3">
    <source>
        <dbReference type="Proteomes" id="UP000186922"/>
    </source>
</evidence>
<name>A0A1D1UVD6_RAMVA</name>